<proteinExistence type="predicted"/>
<dbReference type="KEGG" id="dfa:DFA_06286"/>
<dbReference type="InterPro" id="IPR036770">
    <property type="entry name" value="Ankyrin_rpt-contain_sf"/>
</dbReference>
<evidence type="ECO:0000313" key="1">
    <source>
        <dbReference type="EMBL" id="EGG24142.1"/>
    </source>
</evidence>
<accession>F4PKL8</accession>
<evidence type="ECO:0008006" key="3">
    <source>
        <dbReference type="Google" id="ProtNLM"/>
    </source>
</evidence>
<dbReference type="GeneID" id="14876577"/>
<sequence>MAIQLLDSLIEAIKRRDLKIQRNRDEIIELMFQLVDTNYQESLTEFACNRRVQSSNPFDQNMKIFLFRDVASTGNLEMLKYLIKTNPRQRKTLESHILTRAIVNGSLHFVQFLIQHILYCSKTTLHTAIESGNLEIYRYPECLIESVNYTIDHNRIDLFKELRGLIRHATSSQEENGGVQAWIIET</sequence>
<name>F4PKL8_CACFS</name>
<dbReference type="AlphaFoldDB" id="F4PKL8"/>
<dbReference type="Pfam" id="PF12796">
    <property type="entry name" value="Ank_2"/>
    <property type="match status" value="1"/>
</dbReference>
<dbReference type="EMBL" id="GL883007">
    <property type="protein sequence ID" value="EGG24142.1"/>
    <property type="molecule type" value="Genomic_DNA"/>
</dbReference>
<gene>
    <name evidence="1" type="ORF">DFA_06286</name>
</gene>
<organism evidence="1 2">
    <name type="scientific">Cavenderia fasciculata</name>
    <name type="common">Slime mold</name>
    <name type="synonym">Dictyostelium fasciculatum</name>
    <dbReference type="NCBI Taxonomy" id="261658"/>
    <lineage>
        <taxon>Eukaryota</taxon>
        <taxon>Amoebozoa</taxon>
        <taxon>Evosea</taxon>
        <taxon>Eumycetozoa</taxon>
        <taxon>Dictyostelia</taxon>
        <taxon>Acytosteliales</taxon>
        <taxon>Cavenderiaceae</taxon>
        <taxon>Cavenderia</taxon>
    </lineage>
</organism>
<dbReference type="Proteomes" id="UP000007797">
    <property type="component" value="Unassembled WGS sequence"/>
</dbReference>
<dbReference type="InterPro" id="IPR002110">
    <property type="entry name" value="Ankyrin_rpt"/>
</dbReference>
<protein>
    <recommendedName>
        <fullName evidence="3">Ankyrin repeat-containing protein</fullName>
    </recommendedName>
</protein>
<reference evidence="2" key="1">
    <citation type="journal article" date="2011" name="Genome Res.">
        <title>Phylogeny-wide analysis of social amoeba genomes highlights ancient origins for complex intercellular communication.</title>
        <authorList>
            <person name="Heidel A.J."/>
            <person name="Lawal H.M."/>
            <person name="Felder M."/>
            <person name="Schilde C."/>
            <person name="Helps N.R."/>
            <person name="Tunggal B."/>
            <person name="Rivero F."/>
            <person name="John U."/>
            <person name="Schleicher M."/>
            <person name="Eichinger L."/>
            <person name="Platzer M."/>
            <person name="Noegel A.A."/>
            <person name="Schaap P."/>
            <person name="Gloeckner G."/>
        </authorList>
    </citation>
    <scope>NUCLEOTIDE SEQUENCE [LARGE SCALE GENOMIC DNA]</scope>
    <source>
        <strain evidence="2">SH3</strain>
    </source>
</reference>
<dbReference type="SUPFAM" id="SSF140860">
    <property type="entry name" value="Pseudo ankyrin repeat-like"/>
    <property type="match status" value="1"/>
</dbReference>
<dbReference type="RefSeq" id="XP_004361993.1">
    <property type="nucleotide sequence ID" value="XM_004361936.1"/>
</dbReference>
<evidence type="ECO:0000313" key="2">
    <source>
        <dbReference type="Proteomes" id="UP000007797"/>
    </source>
</evidence>
<dbReference type="Gene3D" id="1.25.40.20">
    <property type="entry name" value="Ankyrin repeat-containing domain"/>
    <property type="match status" value="1"/>
</dbReference>
<keyword evidence="2" id="KW-1185">Reference proteome</keyword>